<protein>
    <submittedName>
        <fullName evidence="1">Uncharacterized protein</fullName>
    </submittedName>
</protein>
<keyword evidence="2" id="KW-1185">Reference proteome</keyword>
<accession>A0A3S5A884</accession>
<name>A0A3S5A884_9PLAT</name>
<dbReference type="Proteomes" id="UP000784294">
    <property type="component" value="Unassembled WGS sequence"/>
</dbReference>
<evidence type="ECO:0000313" key="1">
    <source>
        <dbReference type="EMBL" id="VEL09675.1"/>
    </source>
</evidence>
<gene>
    <name evidence="1" type="ORF">PXEA_LOCUS3115</name>
</gene>
<dbReference type="AlphaFoldDB" id="A0A3S5A884"/>
<reference evidence="1" key="1">
    <citation type="submission" date="2018-11" db="EMBL/GenBank/DDBJ databases">
        <authorList>
            <consortium name="Pathogen Informatics"/>
        </authorList>
    </citation>
    <scope>NUCLEOTIDE SEQUENCE</scope>
</reference>
<comment type="caution">
    <text evidence="1">The sequence shown here is derived from an EMBL/GenBank/DDBJ whole genome shotgun (WGS) entry which is preliminary data.</text>
</comment>
<organism evidence="1 2">
    <name type="scientific">Protopolystoma xenopodis</name>
    <dbReference type="NCBI Taxonomy" id="117903"/>
    <lineage>
        <taxon>Eukaryota</taxon>
        <taxon>Metazoa</taxon>
        <taxon>Spiralia</taxon>
        <taxon>Lophotrochozoa</taxon>
        <taxon>Platyhelminthes</taxon>
        <taxon>Monogenea</taxon>
        <taxon>Polyopisthocotylea</taxon>
        <taxon>Polystomatidea</taxon>
        <taxon>Polystomatidae</taxon>
        <taxon>Protopolystoma</taxon>
    </lineage>
</organism>
<sequence length="159" mass="17339">MWGFFYHILLSTPNQGVGPLDMLSSRWSGIAVAVATSSIKEVIFLRARHRHTSFSNRYWTWPRRLGGNGADGDRLGAGAVVQALIPPSELYAQSFCEILPPHRKCGQVPSETLCLHLLFEEHAVAPGYNPLRLHVKSVPLGNAANNLGSPHHVVSSPGP</sequence>
<evidence type="ECO:0000313" key="2">
    <source>
        <dbReference type="Proteomes" id="UP000784294"/>
    </source>
</evidence>
<dbReference type="EMBL" id="CAAALY010006945">
    <property type="protein sequence ID" value="VEL09675.1"/>
    <property type="molecule type" value="Genomic_DNA"/>
</dbReference>
<proteinExistence type="predicted"/>